<dbReference type="GO" id="GO:0003700">
    <property type="term" value="F:DNA-binding transcription factor activity"/>
    <property type="evidence" value="ECO:0007669"/>
    <property type="project" value="InterPro"/>
</dbReference>
<protein>
    <submittedName>
        <fullName evidence="5">AraC family transcriptional regulator</fullName>
    </submittedName>
</protein>
<dbReference type="GO" id="GO:0043565">
    <property type="term" value="F:sequence-specific DNA binding"/>
    <property type="evidence" value="ECO:0007669"/>
    <property type="project" value="InterPro"/>
</dbReference>
<dbReference type="EMBL" id="CP002213">
    <property type="protein sequence ID" value="ADO56677.1"/>
    <property type="molecule type" value="Genomic_DNA"/>
</dbReference>
<proteinExistence type="predicted"/>
<accession>E3E4D7</accession>
<dbReference type="InterPro" id="IPR003313">
    <property type="entry name" value="AraC-bd"/>
</dbReference>
<sequence>MDYALGNMVVHIHWVIAKPPLPGWEDIRQTVSGHTFYYIYSGKGTFRCEESDLEVSGGTLVYLWPGLPLYMKSSDAHPLRMTMILFDCASLIKNENEWDTPKSIERLRLPFLMPLQSERAGRIGEQFREAEREWVPGDLVRETRVKSVWYRLVQEVHEAAEAGGRHNDGDGIVEALRKFKEKLDTAFATELRITELAEQTGFSPVYLRRTFGSRYGCSPKEYLNHLRNEHAVCRFAGSCSQVIPSQISREPVAILTYTSSVKRSKSAMVSLRSSTEECKEIDTKGDIIRFAFEFDSQQCT</sequence>
<dbReference type="KEGG" id="ppm:PPSC2_12700"/>
<evidence type="ECO:0000256" key="1">
    <source>
        <dbReference type="ARBA" id="ARBA00023015"/>
    </source>
</evidence>
<dbReference type="InterPro" id="IPR037923">
    <property type="entry name" value="HTH-like"/>
</dbReference>
<dbReference type="SUPFAM" id="SSF46689">
    <property type="entry name" value="Homeodomain-like"/>
    <property type="match status" value="1"/>
</dbReference>
<dbReference type="Gene3D" id="1.10.10.60">
    <property type="entry name" value="Homeodomain-like"/>
    <property type="match status" value="1"/>
</dbReference>
<dbReference type="PATRIC" id="fig|886882.15.peg.2700"/>
<evidence type="ECO:0000256" key="3">
    <source>
        <dbReference type="ARBA" id="ARBA00023163"/>
    </source>
</evidence>
<name>E3E4D7_PAEPS</name>
<gene>
    <name evidence="5" type="primary">araC3</name>
    <name evidence="5" type="ORF">PPSC2_12700</name>
</gene>
<dbReference type="HOGENOM" id="CLU_933333_0_0_9"/>
<dbReference type="Pfam" id="PF00165">
    <property type="entry name" value="HTH_AraC"/>
    <property type="match status" value="1"/>
</dbReference>
<dbReference type="Proteomes" id="UP000006868">
    <property type="component" value="Chromosome"/>
</dbReference>
<keyword evidence="2" id="KW-0238">DNA-binding</keyword>
<evidence type="ECO:0000313" key="6">
    <source>
        <dbReference type="Proteomes" id="UP000006868"/>
    </source>
</evidence>
<reference evidence="5 6" key="1">
    <citation type="journal article" date="2011" name="J. Bacteriol.">
        <title>Complete genome sequence of Paenibacillus polymyxa SC2, a strain of plant growth-promoting Rhizobacterium with broad-spectrum antimicrobial activity.</title>
        <authorList>
            <person name="Ma M."/>
            <person name="Wang C."/>
            <person name="Ding Y."/>
            <person name="Li L."/>
            <person name="Shen D."/>
            <person name="Jiang X."/>
            <person name="Guan D."/>
            <person name="Cao F."/>
            <person name="Chen H."/>
            <person name="Feng R."/>
            <person name="Wang X."/>
            <person name="Ge Y."/>
            <person name="Yao L."/>
            <person name="Bing X."/>
            <person name="Yang X."/>
            <person name="Li J."/>
            <person name="Du B."/>
        </authorList>
    </citation>
    <scope>NUCLEOTIDE SEQUENCE [LARGE SCALE GENOMIC DNA]</scope>
    <source>
        <strain evidence="5 6">SC2</strain>
    </source>
</reference>
<feature type="domain" description="HTH araC/xylS-type" evidence="4">
    <location>
        <begin position="177"/>
        <end position="231"/>
    </location>
</feature>
<dbReference type="Pfam" id="PF02311">
    <property type="entry name" value="AraC_binding"/>
    <property type="match status" value="1"/>
</dbReference>
<dbReference type="STRING" id="1406.LK13_00360"/>
<keyword evidence="3" id="KW-0804">Transcription</keyword>
<dbReference type="PANTHER" id="PTHR46796">
    <property type="entry name" value="HTH-TYPE TRANSCRIPTIONAL ACTIVATOR RHAS-RELATED"/>
    <property type="match status" value="1"/>
</dbReference>
<dbReference type="eggNOG" id="COG2207">
    <property type="taxonomic scope" value="Bacteria"/>
</dbReference>
<keyword evidence="1" id="KW-0805">Transcription regulation</keyword>
<dbReference type="PROSITE" id="PS01124">
    <property type="entry name" value="HTH_ARAC_FAMILY_2"/>
    <property type="match status" value="1"/>
</dbReference>
<organism evidence="5 6">
    <name type="scientific">Paenibacillus polymyxa (strain SC2)</name>
    <name type="common">Bacillus polymyxa</name>
    <dbReference type="NCBI Taxonomy" id="886882"/>
    <lineage>
        <taxon>Bacteria</taxon>
        <taxon>Bacillati</taxon>
        <taxon>Bacillota</taxon>
        <taxon>Bacilli</taxon>
        <taxon>Bacillales</taxon>
        <taxon>Paenibacillaceae</taxon>
        <taxon>Paenibacillus</taxon>
    </lineage>
</organism>
<dbReference type="InterPro" id="IPR018060">
    <property type="entry name" value="HTH_AraC"/>
</dbReference>
<dbReference type="InterPro" id="IPR050204">
    <property type="entry name" value="AraC_XylS_family_regulators"/>
</dbReference>
<dbReference type="AlphaFoldDB" id="E3E4D7"/>
<dbReference type="InterPro" id="IPR009057">
    <property type="entry name" value="Homeodomain-like_sf"/>
</dbReference>
<dbReference type="SUPFAM" id="SSF51215">
    <property type="entry name" value="Regulatory protein AraC"/>
    <property type="match status" value="1"/>
</dbReference>
<evidence type="ECO:0000259" key="4">
    <source>
        <dbReference type="PROSITE" id="PS01124"/>
    </source>
</evidence>
<evidence type="ECO:0000313" key="5">
    <source>
        <dbReference type="EMBL" id="ADO56677.1"/>
    </source>
</evidence>
<evidence type="ECO:0000256" key="2">
    <source>
        <dbReference type="ARBA" id="ARBA00023125"/>
    </source>
</evidence>